<dbReference type="Proteomes" id="UP000639396">
    <property type="component" value="Unassembled WGS sequence"/>
</dbReference>
<dbReference type="GO" id="GO:0004519">
    <property type="term" value="F:endonuclease activity"/>
    <property type="evidence" value="ECO:0007669"/>
    <property type="project" value="UniProtKB-KW"/>
</dbReference>
<evidence type="ECO:0000256" key="1">
    <source>
        <dbReference type="ARBA" id="ARBA00006620"/>
    </source>
</evidence>
<accession>A0A927CF30</accession>
<evidence type="ECO:0000256" key="2">
    <source>
        <dbReference type="ARBA" id="ARBA00022649"/>
    </source>
</evidence>
<evidence type="ECO:0000313" key="8">
    <source>
        <dbReference type="EMBL" id="MBD2864791.1"/>
    </source>
</evidence>
<evidence type="ECO:0000256" key="4">
    <source>
        <dbReference type="ARBA" id="ARBA00022759"/>
    </source>
</evidence>
<comment type="similarity">
    <text evidence="1">Belongs to the HicA mRNA interferase family.</text>
</comment>
<dbReference type="InterPro" id="IPR038570">
    <property type="entry name" value="HicA_sf"/>
</dbReference>
<evidence type="ECO:0000313" key="9">
    <source>
        <dbReference type="Proteomes" id="UP000639396"/>
    </source>
</evidence>
<dbReference type="SUPFAM" id="SSF54786">
    <property type="entry name" value="YcfA/nrd intein domain"/>
    <property type="match status" value="1"/>
</dbReference>
<evidence type="ECO:0000256" key="5">
    <source>
        <dbReference type="ARBA" id="ARBA00022801"/>
    </source>
</evidence>
<keyword evidence="9" id="KW-1185">Reference proteome</keyword>
<evidence type="ECO:0000256" key="3">
    <source>
        <dbReference type="ARBA" id="ARBA00022722"/>
    </source>
</evidence>
<gene>
    <name evidence="8" type="ORF">IDH45_22680</name>
</gene>
<dbReference type="EMBL" id="JACXJA010000033">
    <property type="protein sequence ID" value="MBD2864791.1"/>
    <property type="molecule type" value="Genomic_DNA"/>
</dbReference>
<keyword evidence="6" id="KW-0694">RNA-binding</keyword>
<name>A0A927CF30_9BACL</name>
<evidence type="ECO:0000256" key="7">
    <source>
        <dbReference type="ARBA" id="ARBA00023016"/>
    </source>
</evidence>
<evidence type="ECO:0000256" key="6">
    <source>
        <dbReference type="ARBA" id="ARBA00022884"/>
    </source>
</evidence>
<reference evidence="8" key="1">
    <citation type="submission" date="2020-09" db="EMBL/GenBank/DDBJ databases">
        <title>A novel bacterium of genus Paenibacillus, isolated from South China Sea.</title>
        <authorList>
            <person name="Huang H."/>
            <person name="Mo K."/>
            <person name="Hu Y."/>
        </authorList>
    </citation>
    <scope>NUCLEOTIDE SEQUENCE</scope>
    <source>
        <strain evidence="8">IB182363</strain>
    </source>
</reference>
<dbReference type="GO" id="GO:0003729">
    <property type="term" value="F:mRNA binding"/>
    <property type="evidence" value="ECO:0007669"/>
    <property type="project" value="InterPro"/>
</dbReference>
<comment type="caution">
    <text evidence="8">The sequence shown here is derived from an EMBL/GenBank/DDBJ whole genome shotgun (WGS) entry which is preliminary data.</text>
</comment>
<keyword evidence="5" id="KW-0378">Hydrolase</keyword>
<protein>
    <submittedName>
        <fullName evidence="8">Type II toxin-antitoxin system HicA family toxin</fullName>
    </submittedName>
</protein>
<keyword evidence="2" id="KW-1277">Toxin-antitoxin system</keyword>
<dbReference type="AlphaFoldDB" id="A0A927CF30"/>
<dbReference type="InterPro" id="IPR012933">
    <property type="entry name" value="HicA_mRNA_interferase"/>
</dbReference>
<sequence>MKSYSSRELIKMAESNHHFRHSTYKHKLTIPHPRKDFKPKTLRNILKDMGP</sequence>
<proteinExistence type="inferred from homology"/>
<keyword evidence="7" id="KW-0346">Stress response</keyword>
<dbReference type="Gene3D" id="3.30.920.30">
    <property type="entry name" value="Hypothetical protein"/>
    <property type="match status" value="1"/>
</dbReference>
<dbReference type="GO" id="GO:0016787">
    <property type="term" value="F:hydrolase activity"/>
    <property type="evidence" value="ECO:0007669"/>
    <property type="project" value="UniProtKB-KW"/>
</dbReference>
<keyword evidence="3" id="KW-0540">Nuclease</keyword>
<organism evidence="8 9">
    <name type="scientific">Paenibacillus oceani</name>
    <dbReference type="NCBI Taxonomy" id="2772510"/>
    <lineage>
        <taxon>Bacteria</taxon>
        <taxon>Bacillati</taxon>
        <taxon>Bacillota</taxon>
        <taxon>Bacilli</taxon>
        <taxon>Bacillales</taxon>
        <taxon>Paenibacillaceae</taxon>
        <taxon>Paenibacillus</taxon>
    </lineage>
</organism>
<dbReference type="Pfam" id="PF07927">
    <property type="entry name" value="HicA_toxin"/>
    <property type="match status" value="1"/>
</dbReference>
<keyword evidence="4" id="KW-0255">Endonuclease</keyword>